<feature type="region of interest" description="Disordered" evidence="1">
    <location>
        <begin position="95"/>
        <end position="147"/>
    </location>
</feature>
<dbReference type="Gene3D" id="3.30.1140.40">
    <property type="entry name" value="Tctex-1"/>
    <property type="match status" value="1"/>
</dbReference>
<evidence type="ECO:0000313" key="2">
    <source>
        <dbReference type="EMBL" id="CUS13450.1"/>
    </source>
</evidence>
<dbReference type="GO" id="GO:0005737">
    <property type="term" value="C:cytoplasm"/>
    <property type="evidence" value="ECO:0007669"/>
    <property type="project" value="TreeGrafter"/>
</dbReference>
<feature type="compositionally biased region" description="Low complexity" evidence="1">
    <location>
        <begin position="96"/>
        <end position="132"/>
    </location>
</feature>
<keyword evidence="3" id="KW-1185">Reference proteome</keyword>
<dbReference type="InterPro" id="IPR005334">
    <property type="entry name" value="Tctex-1-like"/>
</dbReference>
<organism evidence="2 3">
    <name type="scientific">Tuber aestivum</name>
    <name type="common">summer truffle</name>
    <dbReference type="NCBI Taxonomy" id="59557"/>
    <lineage>
        <taxon>Eukaryota</taxon>
        <taxon>Fungi</taxon>
        <taxon>Dikarya</taxon>
        <taxon>Ascomycota</taxon>
        <taxon>Pezizomycotina</taxon>
        <taxon>Pezizomycetes</taxon>
        <taxon>Pezizales</taxon>
        <taxon>Tuberaceae</taxon>
        <taxon>Tuber</taxon>
    </lineage>
</organism>
<evidence type="ECO:0008006" key="4">
    <source>
        <dbReference type="Google" id="ProtNLM"/>
    </source>
</evidence>
<feature type="compositionally biased region" description="Polar residues" evidence="1">
    <location>
        <begin position="133"/>
        <end position="144"/>
    </location>
</feature>
<evidence type="ECO:0000256" key="1">
    <source>
        <dbReference type="SAM" id="MobiDB-lite"/>
    </source>
</evidence>
<reference evidence="2" key="1">
    <citation type="submission" date="2015-10" db="EMBL/GenBank/DDBJ databases">
        <authorList>
            <person name="Regsiter A."/>
            <person name="william w."/>
        </authorList>
    </citation>
    <scope>NUCLEOTIDE SEQUENCE</scope>
    <source>
        <strain evidence="2">Montdore</strain>
    </source>
</reference>
<evidence type="ECO:0000313" key="3">
    <source>
        <dbReference type="Proteomes" id="UP001412239"/>
    </source>
</evidence>
<dbReference type="PANTHER" id="PTHR21255">
    <property type="entry name" value="T-COMPLEX-ASSOCIATED-TESTIS-EXPRESSED 1/ DYNEIN LIGHT CHAIN"/>
    <property type="match status" value="1"/>
</dbReference>
<dbReference type="GO" id="GO:0007018">
    <property type="term" value="P:microtubule-based movement"/>
    <property type="evidence" value="ECO:0007669"/>
    <property type="project" value="TreeGrafter"/>
</dbReference>
<gene>
    <name evidence="2" type="ORF">GSTUAT00002388001</name>
</gene>
<dbReference type="PANTHER" id="PTHR21255:SF4">
    <property type="entry name" value="DYNEIN LIGHT CHAIN TCTEX-TYPE"/>
    <property type="match status" value="1"/>
</dbReference>
<dbReference type="CDD" id="cd21456">
    <property type="entry name" value="DLC-like_SpDlc1-like"/>
    <property type="match status" value="1"/>
</dbReference>
<dbReference type="EMBL" id="LN890972">
    <property type="protein sequence ID" value="CUS13450.1"/>
    <property type="molecule type" value="Genomic_DNA"/>
</dbReference>
<name>A0A292Q409_9PEZI</name>
<dbReference type="GO" id="GO:0045505">
    <property type="term" value="F:dynein intermediate chain binding"/>
    <property type="evidence" value="ECO:0007669"/>
    <property type="project" value="TreeGrafter"/>
</dbReference>
<proteinExistence type="predicted"/>
<dbReference type="Pfam" id="PF03645">
    <property type="entry name" value="Tctex-1"/>
    <property type="match status" value="1"/>
</dbReference>
<dbReference type="GO" id="GO:0005868">
    <property type="term" value="C:cytoplasmic dynein complex"/>
    <property type="evidence" value="ECO:0007669"/>
    <property type="project" value="TreeGrafter"/>
</dbReference>
<protein>
    <recommendedName>
        <fullName evidence="4">Tctex-1 family protein</fullName>
    </recommendedName>
</protein>
<sequence length="222" mass="23100">MSESRFPHPTGANSPVPLQRLKQIANDACFAALEKVEVYDHSRTEGWNNTIINHILRALISESTPTGAGPGSSPYKFSVNSTIIQHMAQRNFNYQTASTSTSSPSAATTTSTSQDPASPVSPAAAASAGVGSELTSGRASNENTGVGRRGMHSACGAYWNNEKDGMWSFKYETRGIAPQRCLKTAGSGGGIGGAGNSRVCTGLTGCCGKGLDVVISVIWIAV</sequence>
<dbReference type="AlphaFoldDB" id="A0A292Q409"/>
<dbReference type="InterPro" id="IPR038586">
    <property type="entry name" value="Tctex-1-like_sf"/>
</dbReference>
<accession>A0A292Q409</accession>
<dbReference type="Proteomes" id="UP001412239">
    <property type="component" value="Unassembled WGS sequence"/>
</dbReference>